<protein>
    <submittedName>
        <fullName evidence="4">GCN5-related N-acetyltransferase</fullName>
    </submittedName>
</protein>
<dbReference type="PROSITE" id="PS51186">
    <property type="entry name" value="GNAT"/>
    <property type="match status" value="1"/>
</dbReference>
<sequence length="178" mass="19089">MFRVRPAASGDIEAIRRIEVAAGEMFRGIGMDEIADDDPPTRGEIARAIESRGAWAAVDAADRPVGYLVASRLQGSLHVDQVTVHPDAARRGIGRRLISAADACAEAEGTGALTLTTFARVPWNAPYYRRLGFSEMGADGLPEDLAAVVAHEASLGLARWPRVVMRRECGAIRPPGRS</sequence>
<dbReference type="SUPFAM" id="SSF55729">
    <property type="entry name" value="Acyl-CoA N-acyltransferases (Nat)"/>
    <property type="match status" value="1"/>
</dbReference>
<proteinExistence type="predicted"/>
<dbReference type="PANTHER" id="PTHR43877:SF1">
    <property type="entry name" value="ACETYLTRANSFERASE"/>
    <property type="match status" value="1"/>
</dbReference>
<evidence type="ECO:0000259" key="3">
    <source>
        <dbReference type="PROSITE" id="PS51186"/>
    </source>
</evidence>
<gene>
    <name evidence="4" type="ORF">FM110_06930</name>
</gene>
<evidence type="ECO:0000256" key="2">
    <source>
        <dbReference type="ARBA" id="ARBA00023315"/>
    </source>
</evidence>
<dbReference type="InterPro" id="IPR016181">
    <property type="entry name" value="Acyl_CoA_acyltransferase"/>
</dbReference>
<dbReference type="InterPro" id="IPR000182">
    <property type="entry name" value="GNAT_dom"/>
</dbReference>
<dbReference type="Proteomes" id="UP000195981">
    <property type="component" value="Unassembled WGS sequence"/>
</dbReference>
<feature type="domain" description="N-acetyltransferase" evidence="3">
    <location>
        <begin position="2"/>
        <end position="154"/>
    </location>
</feature>
<name>A0A1X6X1Y7_9MICO</name>
<evidence type="ECO:0000313" key="5">
    <source>
        <dbReference type="Proteomes" id="UP000195981"/>
    </source>
</evidence>
<dbReference type="PANTHER" id="PTHR43877">
    <property type="entry name" value="AMINOALKYLPHOSPHONATE N-ACETYLTRANSFERASE-RELATED-RELATED"/>
    <property type="match status" value="1"/>
</dbReference>
<dbReference type="RefSeq" id="WP_087103956.1">
    <property type="nucleotide sequence ID" value="NZ_FWFG01000061.1"/>
</dbReference>
<accession>A0A1X6X1Y7</accession>
<reference evidence="4 5" key="1">
    <citation type="submission" date="2017-02" db="EMBL/GenBank/DDBJ databases">
        <authorList>
            <person name="Peterson S.W."/>
        </authorList>
    </citation>
    <scope>NUCLEOTIDE SEQUENCE [LARGE SCALE GENOMIC DNA]</scope>
    <source>
        <strain evidence="4 5">CIP104813</strain>
    </source>
</reference>
<keyword evidence="2" id="KW-0012">Acyltransferase</keyword>
<dbReference type="Pfam" id="PF13508">
    <property type="entry name" value="Acetyltransf_7"/>
    <property type="match status" value="1"/>
</dbReference>
<evidence type="ECO:0000256" key="1">
    <source>
        <dbReference type="ARBA" id="ARBA00022679"/>
    </source>
</evidence>
<keyword evidence="5" id="KW-1185">Reference proteome</keyword>
<dbReference type="CDD" id="cd04301">
    <property type="entry name" value="NAT_SF"/>
    <property type="match status" value="1"/>
</dbReference>
<dbReference type="AlphaFoldDB" id="A0A1X6X1Y7"/>
<dbReference type="EMBL" id="FWFG01000061">
    <property type="protein sequence ID" value="SLM91665.1"/>
    <property type="molecule type" value="Genomic_DNA"/>
</dbReference>
<keyword evidence="1 4" id="KW-0808">Transferase</keyword>
<dbReference type="Gene3D" id="3.40.630.30">
    <property type="match status" value="1"/>
</dbReference>
<dbReference type="OrthoDB" id="572496at2"/>
<organism evidence="4 5">
    <name type="scientific">Brachybacterium nesterenkovii</name>
    <dbReference type="NCBI Taxonomy" id="47847"/>
    <lineage>
        <taxon>Bacteria</taxon>
        <taxon>Bacillati</taxon>
        <taxon>Actinomycetota</taxon>
        <taxon>Actinomycetes</taxon>
        <taxon>Micrococcales</taxon>
        <taxon>Dermabacteraceae</taxon>
        <taxon>Brachybacterium</taxon>
    </lineage>
</organism>
<dbReference type="InterPro" id="IPR050832">
    <property type="entry name" value="Bact_Acetyltransf"/>
</dbReference>
<dbReference type="GO" id="GO:0016747">
    <property type="term" value="F:acyltransferase activity, transferring groups other than amino-acyl groups"/>
    <property type="evidence" value="ECO:0007669"/>
    <property type="project" value="InterPro"/>
</dbReference>
<evidence type="ECO:0000313" key="4">
    <source>
        <dbReference type="EMBL" id="SLM91665.1"/>
    </source>
</evidence>